<dbReference type="EMBL" id="BTRK01000002">
    <property type="protein sequence ID" value="GMR38940.1"/>
    <property type="molecule type" value="Genomic_DNA"/>
</dbReference>
<accession>A0AAN4ZL10</accession>
<dbReference type="Proteomes" id="UP001328107">
    <property type="component" value="Unassembled WGS sequence"/>
</dbReference>
<dbReference type="PANTHER" id="PTHR35573">
    <property type="entry name" value="PROTEIN CBG22129"/>
    <property type="match status" value="1"/>
</dbReference>
<name>A0AAN4ZL10_9BILA</name>
<dbReference type="PANTHER" id="PTHR35573:SF3">
    <property type="entry name" value="ML DOMAIN-CONTAINING PROTEIN"/>
    <property type="match status" value="1"/>
</dbReference>
<evidence type="ECO:0000313" key="1">
    <source>
        <dbReference type="EMBL" id="GMR38940.1"/>
    </source>
</evidence>
<organism evidence="1 2">
    <name type="scientific">Pristionchus mayeri</name>
    <dbReference type="NCBI Taxonomy" id="1317129"/>
    <lineage>
        <taxon>Eukaryota</taxon>
        <taxon>Metazoa</taxon>
        <taxon>Ecdysozoa</taxon>
        <taxon>Nematoda</taxon>
        <taxon>Chromadorea</taxon>
        <taxon>Rhabditida</taxon>
        <taxon>Rhabditina</taxon>
        <taxon>Diplogasteromorpha</taxon>
        <taxon>Diplogasteroidea</taxon>
        <taxon>Neodiplogasteridae</taxon>
        <taxon>Pristionchus</taxon>
    </lineage>
</organism>
<feature type="non-terminal residue" evidence="1">
    <location>
        <position position="1"/>
    </location>
</feature>
<protein>
    <recommendedName>
        <fullName evidence="3">MD-2-related lipid-recognition domain-containing protein</fullName>
    </recommendedName>
</protein>
<keyword evidence="2" id="KW-1185">Reference proteome</keyword>
<evidence type="ECO:0008006" key="3">
    <source>
        <dbReference type="Google" id="ProtNLM"/>
    </source>
</evidence>
<dbReference type="AlphaFoldDB" id="A0AAN4ZL10"/>
<proteinExistence type="predicted"/>
<evidence type="ECO:0000313" key="2">
    <source>
        <dbReference type="Proteomes" id="UP001328107"/>
    </source>
</evidence>
<gene>
    <name evidence="1" type="ORF">PMAYCL1PPCAC_09135</name>
</gene>
<comment type="caution">
    <text evidence="1">The sequence shown here is derived from an EMBL/GenBank/DDBJ whole genome shotgun (WGS) entry which is preliminary data.</text>
</comment>
<reference evidence="2" key="1">
    <citation type="submission" date="2022-10" db="EMBL/GenBank/DDBJ databases">
        <title>Genome assembly of Pristionchus species.</title>
        <authorList>
            <person name="Yoshida K."/>
            <person name="Sommer R.J."/>
        </authorList>
    </citation>
    <scope>NUCLEOTIDE SEQUENCE [LARGE SCALE GENOMIC DNA]</scope>
    <source>
        <strain evidence="2">RS5460</strain>
    </source>
</reference>
<sequence>VSVAACPYPNNTENALNMYSCSGSGDTIEVKWVRVTDLNGVDMYPIDPRKPFILELATYNNGPDYYDNKVDVRVFEYQKNWSTGQCGWAEIPTFGALDGIDGCDFAHNCPLTSGDLDLKLEIDLSPYSSIISMLTANAAIQLSIVMKDYNEGSKQEEITCVVAQLRIN</sequence>